<keyword evidence="1" id="KW-1133">Transmembrane helix</keyword>
<dbReference type="STRING" id="365044.Pnap_0146"/>
<feature type="transmembrane region" description="Helical" evidence="1">
    <location>
        <begin position="26"/>
        <end position="43"/>
    </location>
</feature>
<keyword evidence="4" id="KW-1185">Reference proteome</keyword>
<name>A1VIJ3_POLNA</name>
<dbReference type="AlphaFoldDB" id="A1VIJ3"/>
<feature type="domain" description="Spore coat protein U/FanG" evidence="2">
    <location>
        <begin position="75"/>
        <end position="223"/>
    </location>
</feature>
<feature type="transmembrane region" description="Helical" evidence="1">
    <location>
        <begin position="55"/>
        <end position="72"/>
    </location>
</feature>
<evidence type="ECO:0000313" key="4">
    <source>
        <dbReference type="Proteomes" id="UP000000644"/>
    </source>
</evidence>
<evidence type="ECO:0000313" key="3">
    <source>
        <dbReference type="EMBL" id="ABM35471.1"/>
    </source>
</evidence>
<evidence type="ECO:0000259" key="2">
    <source>
        <dbReference type="Pfam" id="PF05229"/>
    </source>
</evidence>
<evidence type="ECO:0000256" key="1">
    <source>
        <dbReference type="SAM" id="Phobius"/>
    </source>
</evidence>
<protein>
    <submittedName>
        <fullName evidence="3">Spore coat U domain protein</fullName>
    </submittedName>
</protein>
<keyword evidence="1" id="KW-0472">Membrane</keyword>
<dbReference type="InterPro" id="IPR007893">
    <property type="entry name" value="Spore_coat_U/FanG"/>
</dbReference>
<organism evidence="3 4">
    <name type="scientific">Polaromonas naphthalenivorans (strain CJ2)</name>
    <dbReference type="NCBI Taxonomy" id="365044"/>
    <lineage>
        <taxon>Bacteria</taxon>
        <taxon>Pseudomonadati</taxon>
        <taxon>Pseudomonadota</taxon>
        <taxon>Betaproteobacteria</taxon>
        <taxon>Burkholderiales</taxon>
        <taxon>Comamonadaceae</taxon>
        <taxon>Polaromonas</taxon>
    </lineage>
</organism>
<dbReference type="InterPro" id="IPR053167">
    <property type="entry name" value="Spore_coat_component"/>
</dbReference>
<dbReference type="Pfam" id="PF05229">
    <property type="entry name" value="SCPU"/>
    <property type="match status" value="1"/>
</dbReference>
<dbReference type="HOGENOM" id="CLU_1213917_0_0_4"/>
<dbReference type="eggNOG" id="COG5430">
    <property type="taxonomic scope" value="Bacteria"/>
</dbReference>
<feature type="transmembrane region" description="Helical" evidence="1">
    <location>
        <begin position="78"/>
        <end position="97"/>
    </location>
</feature>
<dbReference type="KEGG" id="pna:Pnap_0146"/>
<reference evidence="4" key="1">
    <citation type="journal article" date="2009" name="Environ. Microbiol.">
        <title>The genome of Polaromonas naphthalenivorans strain CJ2, isolated from coal tar-contaminated sediment, reveals physiological and metabolic versatility and evolution through extensive horizontal gene transfer.</title>
        <authorList>
            <person name="Yagi J.M."/>
            <person name="Sims D."/>
            <person name="Brettin T."/>
            <person name="Bruce D."/>
            <person name="Madsen E.L."/>
        </authorList>
    </citation>
    <scope>NUCLEOTIDE SEQUENCE [LARGE SCALE GENOMIC DNA]</scope>
    <source>
        <strain evidence="4">CJ2</strain>
    </source>
</reference>
<dbReference type="EMBL" id="CP000529">
    <property type="protein sequence ID" value="ABM35471.1"/>
    <property type="molecule type" value="Genomic_DNA"/>
</dbReference>
<dbReference type="Proteomes" id="UP000000644">
    <property type="component" value="Chromosome"/>
</dbReference>
<dbReference type="SMART" id="SM00972">
    <property type="entry name" value="SCPU"/>
    <property type="match status" value="1"/>
</dbReference>
<dbReference type="PANTHER" id="PTHR37089">
    <property type="entry name" value="PROTEIN U-RELATED"/>
    <property type="match status" value="1"/>
</dbReference>
<proteinExistence type="predicted"/>
<keyword evidence="1" id="KW-0812">Transmembrane</keyword>
<accession>A1VIJ3</accession>
<sequence>MFSSRQCPDAQTLAGNQASSQCPFRVLWLMAVLGGAILPRVFFDKRFGMNTTMNKLALAIGALVMAGGAMAADDNANLAVSATVLTNCAIGPGTLAFPANLQLGVTKGLGTKAANPANADSDSGTSISVTCTNGSSAAITAGAGANTAGVVATTRALKSGSNYIDYELYTDTNRTTVLDGTNSISYTGTGLTEIDKTTIFGRILGADIATAKAGAYADTVAMTITYTP</sequence>
<gene>
    <name evidence="3" type="ordered locus">Pnap_0146</name>
</gene>